<keyword evidence="2 6" id="KW-0641">Proline biosynthesis</keyword>
<dbReference type="EC" id="1.5.1.2" evidence="6 7"/>
<dbReference type="FunFam" id="1.10.3730.10:FF:000001">
    <property type="entry name" value="Pyrroline-5-carboxylate reductase"/>
    <property type="match status" value="1"/>
</dbReference>
<keyword evidence="13" id="KW-1185">Reference proteome</keyword>
<dbReference type="PIRSF" id="PIRSF000193">
    <property type="entry name" value="Pyrrol-5-carb_rd"/>
    <property type="match status" value="1"/>
</dbReference>
<dbReference type="GO" id="GO:0005737">
    <property type="term" value="C:cytoplasm"/>
    <property type="evidence" value="ECO:0007669"/>
    <property type="project" value="UniProtKB-SubCell"/>
</dbReference>
<feature type="domain" description="Pyrroline-5-carboxylate reductase catalytic N-terminal" evidence="10">
    <location>
        <begin position="3"/>
        <end position="99"/>
    </location>
</feature>
<evidence type="ECO:0000256" key="8">
    <source>
        <dbReference type="PIRSR" id="PIRSR000193-1"/>
    </source>
</evidence>
<comment type="catalytic activity">
    <reaction evidence="6">
        <text>L-proline + NAD(+) = (S)-1-pyrroline-5-carboxylate + NADH + 2 H(+)</text>
        <dbReference type="Rhea" id="RHEA:14105"/>
        <dbReference type="ChEBI" id="CHEBI:15378"/>
        <dbReference type="ChEBI" id="CHEBI:17388"/>
        <dbReference type="ChEBI" id="CHEBI:57540"/>
        <dbReference type="ChEBI" id="CHEBI:57945"/>
        <dbReference type="ChEBI" id="CHEBI:60039"/>
        <dbReference type="EC" id="1.5.1.2"/>
    </reaction>
</comment>
<comment type="function">
    <text evidence="5 6">Catalyzes the reduction of 1-pyrroline-5-carboxylate (PCA) to L-proline.</text>
</comment>
<keyword evidence="3 6" id="KW-0521">NADP</keyword>
<sequence length="278" mass="30258">MRKITIIGAGSMSEALISGMIANQFIETKSLWVTNRSNRSRLATLQQKYQVSTSYDIEELLNGADMVILAIKPKDAGAAMENIKSHLSKKTLLVSVLAGISIQTLEELSNSHLAIVRAMPNTSATIGKSATALANNNNSTKEQIELVDKMFKTIGLTRFIEEEHLDAVTGLSGSGPAYFYYLVEAMEKSAIEIGLDPKLAKELIIQTLLGTAEMLNVSQKPSHQLRREVTSPGGTTEAGIRILEQHQVQEAFIQCIIQATNQSKKLGSALKNKLTSTL</sequence>
<feature type="binding site" evidence="8">
    <location>
        <begin position="70"/>
        <end position="73"/>
    </location>
    <ligand>
        <name>NADP(+)</name>
        <dbReference type="ChEBI" id="CHEBI:58349"/>
    </ligand>
</feature>
<dbReference type="InterPro" id="IPR028939">
    <property type="entry name" value="P5C_Rdtase_cat_N"/>
</dbReference>
<dbReference type="GO" id="GO:0055129">
    <property type="term" value="P:L-proline biosynthetic process"/>
    <property type="evidence" value="ECO:0007669"/>
    <property type="project" value="UniProtKB-UniRule"/>
</dbReference>
<dbReference type="Pfam" id="PF03807">
    <property type="entry name" value="F420_oxidored"/>
    <property type="match status" value="1"/>
</dbReference>
<comment type="similarity">
    <text evidence="1 6 9">Belongs to the pyrroline-5-carboxylate reductase family.</text>
</comment>
<dbReference type="EMBL" id="CAKJTG010000041">
    <property type="protein sequence ID" value="CAG9610564.1"/>
    <property type="molecule type" value="Genomic_DNA"/>
</dbReference>
<dbReference type="PROSITE" id="PS00521">
    <property type="entry name" value="P5CR"/>
    <property type="match status" value="1"/>
</dbReference>
<evidence type="ECO:0000256" key="5">
    <source>
        <dbReference type="ARBA" id="ARBA00058118"/>
    </source>
</evidence>
<dbReference type="Pfam" id="PF14748">
    <property type="entry name" value="P5CR_dimer"/>
    <property type="match status" value="1"/>
</dbReference>
<evidence type="ECO:0000256" key="7">
    <source>
        <dbReference type="NCBIfam" id="TIGR00112"/>
    </source>
</evidence>
<evidence type="ECO:0000259" key="10">
    <source>
        <dbReference type="Pfam" id="PF03807"/>
    </source>
</evidence>
<name>A0A9C7GDS3_9BACI</name>
<dbReference type="InterPro" id="IPR008927">
    <property type="entry name" value="6-PGluconate_DH-like_C_sf"/>
</dbReference>
<accession>A0A9C7GDS3</accession>
<comment type="catalytic activity">
    <reaction evidence="6 9">
        <text>L-proline + NADP(+) = (S)-1-pyrroline-5-carboxylate + NADPH + 2 H(+)</text>
        <dbReference type="Rhea" id="RHEA:14109"/>
        <dbReference type="ChEBI" id="CHEBI:15378"/>
        <dbReference type="ChEBI" id="CHEBI:17388"/>
        <dbReference type="ChEBI" id="CHEBI:57783"/>
        <dbReference type="ChEBI" id="CHEBI:58349"/>
        <dbReference type="ChEBI" id="CHEBI:60039"/>
        <dbReference type="EC" id="1.5.1.2"/>
    </reaction>
</comment>
<protein>
    <recommendedName>
        <fullName evidence="6 7">Pyrroline-5-carboxylate reductase</fullName>
        <shortName evidence="6">P5C reductase</shortName>
        <shortName evidence="6">P5CR</shortName>
        <ecNumber evidence="6 7">1.5.1.2</ecNumber>
    </recommendedName>
    <alternativeName>
        <fullName evidence="6">PCA reductase</fullName>
    </alternativeName>
</protein>
<comment type="subcellular location">
    <subcellularLocation>
        <location evidence="6">Cytoplasm</location>
    </subcellularLocation>
</comment>
<dbReference type="InterPro" id="IPR000304">
    <property type="entry name" value="Pyrroline-COOH_reductase"/>
</dbReference>
<evidence type="ECO:0000256" key="3">
    <source>
        <dbReference type="ARBA" id="ARBA00022857"/>
    </source>
</evidence>
<evidence type="ECO:0000313" key="12">
    <source>
        <dbReference type="EMBL" id="CAG9610564.1"/>
    </source>
</evidence>
<dbReference type="InterPro" id="IPR053790">
    <property type="entry name" value="P5CR-like_CS"/>
</dbReference>
<proteinExistence type="inferred from homology"/>
<feature type="binding site" evidence="8">
    <location>
        <begin position="7"/>
        <end position="12"/>
    </location>
    <ligand>
        <name>NADP(+)</name>
        <dbReference type="ChEBI" id="CHEBI:58349"/>
    </ligand>
</feature>
<dbReference type="AlphaFoldDB" id="A0A9C7GDS3"/>
<dbReference type="GO" id="GO:0004735">
    <property type="term" value="F:pyrroline-5-carboxylate reductase activity"/>
    <property type="evidence" value="ECO:0007669"/>
    <property type="project" value="UniProtKB-UniRule"/>
</dbReference>
<keyword evidence="6 9" id="KW-0028">Amino-acid biosynthesis</keyword>
<evidence type="ECO:0000256" key="4">
    <source>
        <dbReference type="ARBA" id="ARBA00023002"/>
    </source>
</evidence>
<evidence type="ECO:0000256" key="2">
    <source>
        <dbReference type="ARBA" id="ARBA00022650"/>
    </source>
</evidence>
<evidence type="ECO:0000259" key="11">
    <source>
        <dbReference type="Pfam" id="PF14748"/>
    </source>
</evidence>
<dbReference type="SUPFAM" id="SSF51735">
    <property type="entry name" value="NAD(P)-binding Rossmann-fold domains"/>
    <property type="match status" value="1"/>
</dbReference>
<dbReference type="Gene3D" id="1.10.3730.10">
    <property type="entry name" value="ProC C-terminal domain-like"/>
    <property type="match status" value="1"/>
</dbReference>
<dbReference type="Gene3D" id="3.40.50.720">
    <property type="entry name" value="NAD(P)-binding Rossmann-like Domain"/>
    <property type="match status" value="1"/>
</dbReference>
<dbReference type="HAMAP" id="MF_01925">
    <property type="entry name" value="P5C_reductase"/>
    <property type="match status" value="1"/>
</dbReference>
<dbReference type="PANTHER" id="PTHR11645">
    <property type="entry name" value="PYRROLINE-5-CARBOXYLATE REDUCTASE"/>
    <property type="match status" value="1"/>
</dbReference>
<dbReference type="Proteomes" id="UP000789845">
    <property type="component" value="Unassembled WGS sequence"/>
</dbReference>
<gene>
    <name evidence="12" type="primary">proC_3</name>
    <name evidence="6" type="synonym">proC</name>
    <name evidence="12" type="ORF">NEOCIP111885_04339</name>
</gene>
<feature type="domain" description="Pyrroline-5-carboxylate reductase dimerisation" evidence="11">
    <location>
        <begin position="162"/>
        <end position="266"/>
    </location>
</feature>
<keyword evidence="4 6" id="KW-0560">Oxidoreductase</keyword>
<reference evidence="12" key="1">
    <citation type="submission" date="2021-10" db="EMBL/GenBank/DDBJ databases">
        <authorList>
            <person name="Criscuolo A."/>
        </authorList>
    </citation>
    <scope>NUCLEOTIDE SEQUENCE</scope>
    <source>
        <strain evidence="12">CIP111885</strain>
    </source>
</reference>
<comment type="pathway">
    <text evidence="6 9">Amino-acid biosynthesis; L-proline biosynthesis; L-proline from L-glutamate 5-semialdehyde: step 1/1.</text>
</comment>
<evidence type="ECO:0000256" key="6">
    <source>
        <dbReference type="HAMAP-Rule" id="MF_01925"/>
    </source>
</evidence>
<keyword evidence="6" id="KW-0963">Cytoplasm</keyword>
<organism evidence="12 13">
    <name type="scientific">Pseudoneobacillus rhizosphaerae</name>
    <dbReference type="NCBI Taxonomy" id="2880968"/>
    <lineage>
        <taxon>Bacteria</taxon>
        <taxon>Bacillati</taxon>
        <taxon>Bacillota</taxon>
        <taxon>Bacilli</taxon>
        <taxon>Bacillales</taxon>
        <taxon>Bacillaceae</taxon>
        <taxon>Pseudoneobacillus</taxon>
    </lineage>
</organism>
<dbReference type="RefSeq" id="WP_230498926.1">
    <property type="nucleotide sequence ID" value="NZ_CAKJTG010000041.1"/>
</dbReference>
<dbReference type="InterPro" id="IPR029036">
    <property type="entry name" value="P5CR_dimer"/>
</dbReference>
<dbReference type="NCBIfam" id="TIGR00112">
    <property type="entry name" value="proC"/>
    <property type="match status" value="1"/>
</dbReference>
<evidence type="ECO:0000256" key="1">
    <source>
        <dbReference type="ARBA" id="ARBA00005525"/>
    </source>
</evidence>
<evidence type="ECO:0000256" key="9">
    <source>
        <dbReference type="RuleBase" id="RU003903"/>
    </source>
</evidence>
<dbReference type="InterPro" id="IPR036291">
    <property type="entry name" value="NAD(P)-bd_dom_sf"/>
</dbReference>
<comment type="caution">
    <text evidence="12">The sequence shown here is derived from an EMBL/GenBank/DDBJ whole genome shotgun (WGS) entry which is preliminary data.</text>
</comment>
<dbReference type="SUPFAM" id="SSF48179">
    <property type="entry name" value="6-phosphogluconate dehydrogenase C-terminal domain-like"/>
    <property type="match status" value="1"/>
</dbReference>
<dbReference type="PANTHER" id="PTHR11645:SF49">
    <property type="entry name" value="PYRROLINE-5-CARBOXYLATE REDUCTASE 1"/>
    <property type="match status" value="1"/>
</dbReference>
<evidence type="ECO:0000313" key="13">
    <source>
        <dbReference type="Proteomes" id="UP000789845"/>
    </source>
</evidence>